<dbReference type="SUPFAM" id="SSF54236">
    <property type="entry name" value="Ubiquitin-like"/>
    <property type="match status" value="1"/>
</dbReference>
<dbReference type="AlphaFoldDB" id="A0AAV2DL91"/>
<evidence type="ECO:0000313" key="2">
    <source>
        <dbReference type="EMBL" id="CAL1374335.1"/>
    </source>
</evidence>
<sequence length="189" mass="21305">MATATKFKINGRTLAPEIPLPSPSATVLDLKQEIQSLLGVAVTRQRLFHKGDGELLNHRTVESYKMKAEERKSVANLDLTVEPLPKKRRGEKISFVVKCGDEKATFTFRECDTVCDLESEVLDRFNCSYPIKLRCAGIVLPSWYGDDEDFSLYECYLSEGTVIEVALATARSRHIYGPKTYTPSFYNAK</sequence>
<proteinExistence type="predicted"/>
<dbReference type="EMBL" id="OZ034816">
    <property type="protein sequence ID" value="CAL1374335.1"/>
    <property type="molecule type" value="Genomic_DNA"/>
</dbReference>
<dbReference type="PROSITE" id="PS50053">
    <property type="entry name" value="UBIQUITIN_2"/>
    <property type="match status" value="1"/>
</dbReference>
<dbReference type="SMART" id="SM00213">
    <property type="entry name" value="UBQ"/>
    <property type="match status" value="1"/>
</dbReference>
<keyword evidence="3" id="KW-1185">Reference proteome</keyword>
<dbReference type="Proteomes" id="UP001497516">
    <property type="component" value="Chromosome 3"/>
</dbReference>
<dbReference type="Pfam" id="PF00240">
    <property type="entry name" value="ubiquitin"/>
    <property type="match status" value="1"/>
</dbReference>
<gene>
    <name evidence="2" type="ORF">LTRI10_LOCUS16207</name>
</gene>
<dbReference type="InterPro" id="IPR000626">
    <property type="entry name" value="Ubiquitin-like_dom"/>
</dbReference>
<dbReference type="InterPro" id="IPR029071">
    <property type="entry name" value="Ubiquitin-like_domsf"/>
</dbReference>
<evidence type="ECO:0000313" key="3">
    <source>
        <dbReference type="Proteomes" id="UP001497516"/>
    </source>
</evidence>
<evidence type="ECO:0000259" key="1">
    <source>
        <dbReference type="PROSITE" id="PS50053"/>
    </source>
</evidence>
<dbReference type="CDD" id="cd17039">
    <property type="entry name" value="Ubl_ubiquitin_like"/>
    <property type="match status" value="1"/>
</dbReference>
<reference evidence="2 3" key="1">
    <citation type="submission" date="2024-04" db="EMBL/GenBank/DDBJ databases">
        <authorList>
            <person name="Fracassetti M."/>
        </authorList>
    </citation>
    <scope>NUCLEOTIDE SEQUENCE [LARGE SCALE GENOMIC DNA]</scope>
</reference>
<accession>A0AAV2DL91</accession>
<protein>
    <recommendedName>
        <fullName evidence="1">Ubiquitin-like domain-containing protein</fullName>
    </recommendedName>
</protein>
<organism evidence="2 3">
    <name type="scientific">Linum trigynum</name>
    <dbReference type="NCBI Taxonomy" id="586398"/>
    <lineage>
        <taxon>Eukaryota</taxon>
        <taxon>Viridiplantae</taxon>
        <taxon>Streptophyta</taxon>
        <taxon>Embryophyta</taxon>
        <taxon>Tracheophyta</taxon>
        <taxon>Spermatophyta</taxon>
        <taxon>Magnoliopsida</taxon>
        <taxon>eudicotyledons</taxon>
        <taxon>Gunneridae</taxon>
        <taxon>Pentapetalae</taxon>
        <taxon>rosids</taxon>
        <taxon>fabids</taxon>
        <taxon>Malpighiales</taxon>
        <taxon>Linaceae</taxon>
        <taxon>Linum</taxon>
    </lineage>
</organism>
<name>A0AAV2DL91_9ROSI</name>
<feature type="domain" description="Ubiquitin-like" evidence="1">
    <location>
        <begin position="22"/>
        <end position="67"/>
    </location>
</feature>
<dbReference type="Gene3D" id="3.10.20.90">
    <property type="entry name" value="Phosphatidylinositol 3-kinase Catalytic Subunit, Chain A, domain 1"/>
    <property type="match status" value="1"/>
</dbReference>